<dbReference type="SMART" id="SM00267">
    <property type="entry name" value="GGDEF"/>
    <property type="match status" value="1"/>
</dbReference>
<dbReference type="PROSITE" id="PS50887">
    <property type="entry name" value="GGDEF"/>
    <property type="match status" value="1"/>
</dbReference>
<dbReference type="GO" id="GO:0005886">
    <property type="term" value="C:plasma membrane"/>
    <property type="evidence" value="ECO:0007669"/>
    <property type="project" value="TreeGrafter"/>
</dbReference>
<gene>
    <name evidence="5" type="primary">adrA_2</name>
    <name evidence="5" type="ORF">Mal33_51230</name>
</gene>
<dbReference type="InterPro" id="IPR000160">
    <property type="entry name" value="GGDEF_dom"/>
</dbReference>
<dbReference type="CDD" id="cd01949">
    <property type="entry name" value="GGDEF"/>
    <property type="match status" value="1"/>
</dbReference>
<dbReference type="GO" id="GO:1902201">
    <property type="term" value="P:negative regulation of bacterial-type flagellum-dependent cell motility"/>
    <property type="evidence" value="ECO:0007669"/>
    <property type="project" value="TreeGrafter"/>
</dbReference>
<name>A0A518J189_9BACT</name>
<evidence type="ECO:0000259" key="4">
    <source>
        <dbReference type="PROSITE" id="PS50887"/>
    </source>
</evidence>
<evidence type="ECO:0000256" key="2">
    <source>
        <dbReference type="ARBA" id="ARBA00034247"/>
    </source>
</evidence>
<keyword evidence="6" id="KW-1185">Reference proteome</keyword>
<dbReference type="GO" id="GO:0043709">
    <property type="term" value="P:cell adhesion involved in single-species biofilm formation"/>
    <property type="evidence" value="ECO:0007669"/>
    <property type="project" value="TreeGrafter"/>
</dbReference>
<dbReference type="PANTHER" id="PTHR45138">
    <property type="entry name" value="REGULATORY COMPONENTS OF SENSORY TRANSDUCTION SYSTEM"/>
    <property type="match status" value="1"/>
</dbReference>
<dbReference type="AlphaFoldDB" id="A0A518J189"/>
<dbReference type="SUPFAM" id="SSF55073">
    <property type="entry name" value="Nucleotide cyclase"/>
    <property type="match status" value="1"/>
</dbReference>
<dbReference type="GO" id="GO:0052621">
    <property type="term" value="F:diguanylate cyclase activity"/>
    <property type="evidence" value="ECO:0007669"/>
    <property type="project" value="UniProtKB-EC"/>
</dbReference>
<evidence type="ECO:0000313" key="6">
    <source>
        <dbReference type="Proteomes" id="UP000316770"/>
    </source>
</evidence>
<dbReference type="InterPro" id="IPR043128">
    <property type="entry name" value="Rev_trsase/Diguanyl_cyclase"/>
</dbReference>
<reference evidence="5 6" key="1">
    <citation type="submission" date="2019-02" db="EMBL/GenBank/DDBJ databases">
        <title>Deep-cultivation of Planctomycetes and their phenomic and genomic characterization uncovers novel biology.</title>
        <authorList>
            <person name="Wiegand S."/>
            <person name="Jogler M."/>
            <person name="Boedeker C."/>
            <person name="Pinto D."/>
            <person name="Vollmers J."/>
            <person name="Rivas-Marin E."/>
            <person name="Kohn T."/>
            <person name="Peeters S.H."/>
            <person name="Heuer A."/>
            <person name="Rast P."/>
            <person name="Oberbeckmann S."/>
            <person name="Bunk B."/>
            <person name="Jeske O."/>
            <person name="Meyerdierks A."/>
            <person name="Storesund J.E."/>
            <person name="Kallscheuer N."/>
            <person name="Luecker S."/>
            <person name="Lage O.M."/>
            <person name="Pohl T."/>
            <person name="Merkel B.J."/>
            <person name="Hornburger P."/>
            <person name="Mueller R.-W."/>
            <person name="Bruemmer F."/>
            <person name="Labrenz M."/>
            <person name="Spormann A.M."/>
            <person name="Op den Camp H."/>
            <person name="Overmann J."/>
            <person name="Amann R."/>
            <person name="Jetten M.S.M."/>
            <person name="Mascher T."/>
            <person name="Medema M.H."/>
            <person name="Devos D.P."/>
            <person name="Kaster A.-K."/>
            <person name="Ovreas L."/>
            <person name="Rohde M."/>
            <person name="Galperin M.Y."/>
            <person name="Jogler C."/>
        </authorList>
    </citation>
    <scope>NUCLEOTIDE SEQUENCE [LARGE SCALE GENOMIC DNA]</scope>
    <source>
        <strain evidence="5 6">Mal33</strain>
    </source>
</reference>
<dbReference type="FunFam" id="3.30.70.270:FF:000001">
    <property type="entry name" value="Diguanylate cyclase domain protein"/>
    <property type="match status" value="1"/>
</dbReference>
<evidence type="ECO:0000256" key="1">
    <source>
        <dbReference type="ARBA" id="ARBA00012528"/>
    </source>
</evidence>
<dbReference type="Gene3D" id="3.30.70.270">
    <property type="match status" value="1"/>
</dbReference>
<keyword evidence="5" id="KW-0548">Nucleotidyltransferase</keyword>
<dbReference type="Proteomes" id="UP000316770">
    <property type="component" value="Chromosome"/>
</dbReference>
<accession>A0A518J189</accession>
<sequence>MPEPGPNENLDAFAIAKDALRLIGQFKTPPTPNVYRVWYRYVEGQDQELVRQLQPAVNDARSVSVGMLESLHSQSPDVVDDTNANIGEALVAELSRFQNLLSQQQAAGDEFEGTIDTASKLLNTNSPSDKNSADCIAVINAGAALMKGQLTEASDKLAAAKNQIAKLQTELAQSRRGMMTDHLTGIGNRRYFDAHVRQTLQSLEYCSGAVYLILMDVDHFKNINDSFGHDAGDQVIRFIASETSRRHPNVSLSRLGGDEFAVILQTNSSLEAAEFADELRKFFATQKLKIMPSRTPMGSIRISMGLARLRVDDNEQSWYTRADAMLYRAKGAGRDQVAIEEECMPV</sequence>
<dbReference type="RefSeq" id="WP_145290196.1">
    <property type="nucleotide sequence ID" value="NZ_CP036318.1"/>
</dbReference>
<organism evidence="5 6">
    <name type="scientific">Rosistilla oblonga</name>
    <dbReference type="NCBI Taxonomy" id="2527990"/>
    <lineage>
        <taxon>Bacteria</taxon>
        <taxon>Pseudomonadati</taxon>
        <taxon>Planctomycetota</taxon>
        <taxon>Planctomycetia</taxon>
        <taxon>Pirellulales</taxon>
        <taxon>Pirellulaceae</taxon>
        <taxon>Rosistilla</taxon>
    </lineage>
</organism>
<dbReference type="EMBL" id="CP036318">
    <property type="protein sequence ID" value="QDV59098.1"/>
    <property type="molecule type" value="Genomic_DNA"/>
</dbReference>
<comment type="catalytic activity">
    <reaction evidence="2">
        <text>2 GTP = 3',3'-c-di-GMP + 2 diphosphate</text>
        <dbReference type="Rhea" id="RHEA:24898"/>
        <dbReference type="ChEBI" id="CHEBI:33019"/>
        <dbReference type="ChEBI" id="CHEBI:37565"/>
        <dbReference type="ChEBI" id="CHEBI:58805"/>
        <dbReference type="EC" id="2.7.7.65"/>
    </reaction>
</comment>
<dbReference type="InterPro" id="IPR050469">
    <property type="entry name" value="Diguanylate_Cyclase"/>
</dbReference>
<evidence type="ECO:0000256" key="3">
    <source>
        <dbReference type="SAM" id="Coils"/>
    </source>
</evidence>
<evidence type="ECO:0000313" key="5">
    <source>
        <dbReference type="EMBL" id="QDV59098.1"/>
    </source>
</evidence>
<protein>
    <recommendedName>
        <fullName evidence="1">diguanylate cyclase</fullName>
        <ecNumber evidence="1">2.7.7.65</ecNumber>
    </recommendedName>
</protein>
<keyword evidence="3" id="KW-0175">Coiled coil</keyword>
<dbReference type="PANTHER" id="PTHR45138:SF9">
    <property type="entry name" value="DIGUANYLATE CYCLASE DGCM-RELATED"/>
    <property type="match status" value="1"/>
</dbReference>
<proteinExistence type="predicted"/>
<dbReference type="NCBIfam" id="TIGR00254">
    <property type="entry name" value="GGDEF"/>
    <property type="match status" value="1"/>
</dbReference>
<dbReference type="Pfam" id="PF00990">
    <property type="entry name" value="GGDEF"/>
    <property type="match status" value="1"/>
</dbReference>
<keyword evidence="5" id="KW-0808">Transferase</keyword>
<dbReference type="InterPro" id="IPR029787">
    <property type="entry name" value="Nucleotide_cyclase"/>
</dbReference>
<feature type="coiled-coil region" evidence="3">
    <location>
        <begin position="143"/>
        <end position="177"/>
    </location>
</feature>
<feature type="domain" description="GGDEF" evidence="4">
    <location>
        <begin position="208"/>
        <end position="342"/>
    </location>
</feature>
<dbReference type="EC" id="2.7.7.65" evidence="1"/>